<dbReference type="PANTHER" id="PTHR11654">
    <property type="entry name" value="OLIGOPEPTIDE TRANSPORTER-RELATED"/>
    <property type="match status" value="1"/>
</dbReference>
<comment type="similarity">
    <text evidence="2">Belongs to the major facilitator superfamily. Proton-dependent oligopeptide transporter (POT/PTR) (TC 2.A.17) family.</text>
</comment>
<feature type="transmembrane region" description="Helical" evidence="6">
    <location>
        <begin position="189"/>
        <end position="211"/>
    </location>
</feature>
<dbReference type="GO" id="GO:0022857">
    <property type="term" value="F:transmembrane transporter activity"/>
    <property type="evidence" value="ECO:0007669"/>
    <property type="project" value="InterPro"/>
</dbReference>
<dbReference type="AlphaFoldDB" id="A0AAN8UX98"/>
<dbReference type="GO" id="GO:0016020">
    <property type="term" value="C:membrane"/>
    <property type="evidence" value="ECO:0007669"/>
    <property type="project" value="UniProtKB-SubCell"/>
</dbReference>
<dbReference type="InterPro" id="IPR036259">
    <property type="entry name" value="MFS_trans_sf"/>
</dbReference>
<keyword evidence="3 6" id="KW-0812">Transmembrane</keyword>
<organism evidence="7 8">
    <name type="scientific">Dillenia turbinata</name>
    <dbReference type="NCBI Taxonomy" id="194707"/>
    <lineage>
        <taxon>Eukaryota</taxon>
        <taxon>Viridiplantae</taxon>
        <taxon>Streptophyta</taxon>
        <taxon>Embryophyta</taxon>
        <taxon>Tracheophyta</taxon>
        <taxon>Spermatophyta</taxon>
        <taxon>Magnoliopsida</taxon>
        <taxon>eudicotyledons</taxon>
        <taxon>Gunneridae</taxon>
        <taxon>Pentapetalae</taxon>
        <taxon>Dilleniales</taxon>
        <taxon>Dilleniaceae</taxon>
        <taxon>Dillenia</taxon>
    </lineage>
</organism>
<keyword evidence="5 6" id="KW-0472">Membrane</keyword>
<dbReference type="Pfam" id="PF00854">
    <property type="entry name" value="PTR2"/>
    <property type="match status" value="1"/>
</dbReference>
<evidence type="ECO:0000256" key="4">
    <source>
        <dbReference type="ARBA" id="ARBA00022989"/>
    </source>
</evidence>
<evidence type="ECO:0000313" key="7">
    <source>
        <dbReference type="EMBL" id="KAK6919316.1"/>
    </source>
</evidence>
<sequence>MLKLNVVVISYDPFAGTELSERICAMGISMNLVTYLVGQLHLSSSTSATVFCGISAGTTVIAVTILICQTRLYRYKRPQGSPLTVIWRVLFLAMKNRNLPYPAHPSLFNQYHMPRSPTWRDSVMDYYAAANGNSNDHWMVSTVTQVEEVKMVLKVIPIWSTSIFFWTIYSQMTTFTIEQATFMNRNIGSFVFFLVGAGEAFAYVGQLEFFIREAPERMKSMSTGFFVSSLLVSLVDDAADRIWLQSNLNKGKLDYFYWMLPILGFINFLVFLVIAMRHQYKYSNI</sequence>
<reference evidence="7 8" key="1">
    <citation type="submission" date="2023-12" db="EMBL/GenBank/DDBJ databases">
        <title>A high-quality genome assembly for Dillenia turbinata (Dilleniales).</title>
        <authorList>
            <person name="Chanderbali A."/>
        </authorList>
    </citation>
    <scope>NUCLEOTIDE SEQUENCE [LARGE SCALE GENOMIC DNA]</scope>
    <source>
        <strain evidence="7">LSX21</strain>
        <tissue evidence="7">Leaf</tissue>
    </source>
</reference>
<evidence type="ECO:0000256" key="6">
    <source>
        <dbReference type="SAM" id="Phobius"/>
    </source>
</evidence>
<evidence type="ECO:0000256" key="1">
    <source>
        <dbReference type="ARBA" id="ARBA00004141"/>
    </source>
</evidence>
<dbReference type="Proteomes" id="UP001370490">
    <property type="component" value="Unassembled WGS sequence"/>
</dbReference>
<dbReference type="Gene3D" id="1.20.1250.20">
    <property type="entry name" value="MFS general substrate transporter like domains"/>
    <property type="match status" value="3"/>
</dbReference>
<feature type="transmembrane region" description="Helical" evidence="6">
    <location>
        <begin position="255"/>
        <end position="275"/>
    </location>
</feature>
<dbReference type="EMBL" id="JBAMMX010000021">
    <property type="protein sequence ID" value="KAK6919316.1"/>
    <property type="molecule type" value="Genomic_DNA"/>
</dbReference>
<protein>
    <submittedName>
        <fullName evidence="7">Proton-dependent oligopeptide transporter family</fullName>
    </submittedName>
</protein>
<comment type="subcellular location">
    <subcellularLocation>
        <location evidence="1">Membrane</location>
        <topology evidence="1">Multi-pass membrane protein</topology>
    </subcellularLocation>
</comment>
<evidence type="ECO:0000256" key="2">
    <source>
        <dbReference type="ARBA" id="ARBA00005982"/>
    </source>
</evidence>
<name>A0AAN8UX98_9MAGN</name>
<comment type="caution">
    <text evidence="7">The sequence shown here is derived from an EMBL/GenBank/DDBJ whole genome shotgun (WGS) entry which is preliminary data.</text>
</comment>
<accession>A0AAN8UX98</accession>
<evidence type="ECO:0000313" key="8">
    <source>
        <dbReference type="Proteomes" id="UP001370490"/>
    </source>
</evidence>
<dbReference type="InterPro" id="IPR000109">
    <property type="entry name" value="POT_fam"/>
</dbReference>
<feature type="transmembrane region" description="Helical" evidence="6">
    <location>
        <begin position="48"/>
        <end position="68"/>
    </location>
</feature>
<gene>
    <name evidence="7" type="ORF">RJ641_015220</name>
</gene>
<keyword evidence="4 6" id="KW-1133">Transmembrane helix</keyword>
<evidence type="ECO:0000256" key="3">
    <source>
        <dbReference type="ARBA" id="ARBA00022692"/>
    </source>
</evidence>
<proteinExistence type="inferred from homology"/>
<evidence type="ECO:0000256" key="5">
    <source>
        <dbReference type="ARBA" id="ARBA00023136"/>
    </source>
</evidence>
<keyword evidence="8" id="KW-1185">Reference proteome</keyword>